<dbReference type="STRING" id="101127.A0A1X2G6B7"/>
<keyword evidence="1" id="KW-0539">Nucleus</keyword>
<dbReference type="CDD" id="cd00067">
    <property type="entry name" value="GAL4"/>
    <property type="match status" value="1"/>
</dbReference>
<evidence type="ECO:0000256" key="2">
    <source>
        <dbReference type="SAM" id="MobiDB-lite"/>
    </source>
</evidence>
<dbReference type="SUPFAM" id="SSF57701">
    <property type="entry name" value="Zn2/Cys6 DNA-binding domain"/>
    <property type="match status" value="1"/>
</dbReference>
<name>A0A1X2G6B7_9FUNG</name>
<dbReference type="PROSITE" id="PS50048">
    <property type="entry name" value="ZN2_CY6_FUNGAL_2"/>
    <property type="match status" value="1"/>
</dbReference>
<feature type="compositionally biased region" description="Low complexity" evidence="2">
    <location>
        <begin position="137"/>
        <end position="150"/>
    </location>
</feature>
<evidence type="ECO:0000256" key="1">
    <source>
        <dbReference type="ARBA" id="ARBA00023242"/>
    </source>
</evidence>
<dbReference type="PANTHER" id="PTHR46910:SF33">
    <property type="entry name" value="ZN(II)2CYS6 TRANSCRIPTION FACTOR (EUROFUNG)"/>
    <property type="match status" value="1"/>
</dbReference>
<evidence type="ECO:0000313" key="5">
    <source>
        <dbReference type="Proteomes" id="UP000242146"/>
    </source>
</evidence>
<dbReference type="Proteomes" id="UP000242146">
    <property type="component" value="Unassembled WGS sequence"/>
</dbReference>
<dbReference type="GO" id="GO:0008270">
    <property type="term" value="F:zinc ion binding"/>
    <property type="evidence" value="ECO:0007669"/>
    <property type="project" value="InterPro"/>
</dbReference>
<protein>
    <recommendedName>
        <fullName evidence="3">Zn(2)-C6 fungal-type domain-containing protein</fullName>
    </recommendedName>
</protein>
<feature type="compositionally biased region" description="Polar residues" evidence="2">
    <location>
        <begin position="113"/>
        <end position="130"/>
    </location>
</feature>
<organism evidence="4 5">
    <name type="scientific">Hesseltinella vesiculosa</name>
    <dbReference type="NCBI Taxonomy" id="101127"/>
    <lineage>
        <taxon>Eukaryota</taxon>
        <taxon>Fungi</taxon>
        <taxon>Fungi incertae sedis</taxon>
        <taxon>Mucoromycota</taxon>
        <taxon>Mucoromycotina</taxon>
        <taxon>Mucoromycetes</taxon>
        <taxon>Mucorales</taxon>
        <taxon>Cunninghamellaceae</taxon>
        <taxon>Hesseltinella</taxon>
    </lineage>
</organism>
<dbReference type="EMBL" id="MCGT01000038">
    <property type="protein sequence ID" value="ORX46261.1"/>
    <property type="molecule type" value="Genomic_DNA"/>
</dbReference>
<reference evidence="4 5" key="1">
    <citation type="submission" date="2016-07" db="EMBL/GenBank/DDBJ databases">
        <title>Pervasive Adenine N6-methylation of Active Genes in Fungi.</title>
        <authorList>
            <consortium name="DOE Joint Genome Institute"/>
            <person name="Mondo S.J."/>
            <person name="Dannebaum R.O."/>
            <person name="Kuo R.C."/>
            <person name="Labutti K."/>
            <person name="Haridas S."/>
            <person name="Kuo A."/>
            <person name="Salamov A."/>
            <person name="Ahrendt S.R."/>
            <person name="Lipzen A."/>
            <person name="Sullivan W."/>
            <person name="Andreopoulos W.B."/>
            <person name="Clum A."/>
            <person name="Lindquist E."/>
            <person name="Daum C."/>
            <person name="Ramamoorthy G.K."/>
            <person name="Gryganskyi A."/>
            <person name="Culley D."/>
            <person name="Magnuson J.K."/>
            <person name="James T.Y."/>
            <person name="O'Malley M.A."/>
            <person name="Stajich J.E."/>
            <person name="Spatafora J.W."/>
            <person name="Visel A."/>
            <person name="Grigoriev I.V."/>
        </authorList>
    </citation>
    <scope>NUCLEOTIDE SEQUENCE [LARGE SCALE GENOMIC DNA]</scope>
    <source>
        <strain evidence="4 5">NRRL 3301</strain>
    </source>
</reference>
<feature type="compositionally biased region" description="Polar residues" evidence="2">
    <location>
        <begin position="94"/>
        <end position="104"/>
    </location>
</feature>
<dbReference type="PANTHER" id="PTHR46910">
    <property type="entry name" value="TRANSCRIPTION FACTOR PDR1"/>
    <property type="match status" value="1"/>
</dbReference>
<dbReference type="OrthoDB" id="3362851at2759"/>
<sequence length="203" mass="22667">MATDDRSTPIEPRKKRTKIVSACNECRRRKTKCNGEQPCKSCLKSAVECLYPTISHAEDKRNHLNRIALEAIEHRLQTIEHLLHTLLQGQLSTQPVTPANSKPSSLAAPPTFTAPSPNATPKNRHPTSTFHSPPLPRHSSPPHSGPPVYSHELRLPPIQDLDTPYKPTAGFHPPELSPLTFSHTQNDDSHVLLSFRKRKLSDL</sequence>
<dbReference type="SMART" id="SM00066">
    <property type="entry name" value="GAL4"/>
    <property type="match status" value="1"/>
</dbReference>
<dbReference type="InterPro" id="IPR050987">
    <property type="entry name" value="AtrR-like"/>
</dbReference>
<dbReference type="InterPro" id="IPR036864">
    <property type="entry name" value="Zn2-C6_fun-type_DNA-bd_sf"/>
</dbReference>
<accession>A0A1X2G6B7</accession>
<evidence type="ECO:0000313" key="4">
    <source>
        <dbReference type="EMBL" id="ORX46261.1"/>
    </source>
</evidence>
<dbReference type="Gene3D" id="4.10.240.10">
    <property type="entry name" value="Zn(2)-C6 fungal-type DNA-binding domain"/>
    <property type="match status" value="1"/>
</dbReference>
<feature type="region of interest" description="Disordered" evidence="2">
    <location>
        <begin position="94"/>
        <end position="189"/>
    </location>
</feature>
<proteinExistence type="predicted"/>
<dbReference type="PROSITE" id="PS00463">
    <property type="entry name" value="ZN2_CY6_FUNGAL_1"/>
    <property type="match status" value="1"/>
</dbReference>
<comment type="caution">
    <text evidence="4">The sequence shown here is derived from an EMBL/GenBank/DDBJ whole genome shotgun (WGS) entry which is preliminary data.</text>
</comment>
<dbReference type="GO" id="GO:0000981">
    <property type="term" value="F:DNA-binding transcription factor activity, RNA polymerase II-specific"/>
    <property type="evidence" value="ECO:0007669"/>
    <property type="project" value="InterPro"/>
</dbReference>
<feature type="domain" description="Zn(2)-C6 fungal-type" evidence="3">
    <location>
        <begin position="22"/>
        <end position="51"/>
    </location>
</feature>
<dbReference type="AlphaFoldDB" id="A0A1X2G6B7"/>
<gene>
    <name evidence="4" type="ORF">DM01DRAFT_1339589</name>
</gene>
<keyword evidence="5" id="KW-1185">Reference proteome</keyword>
<dbReference type="InterPro" id="IPR001138">
    <property type="entry name" value="Zn2Cys6_DnaBD"/>
</dbReference>
<evidence type="ECO:0000259" key="3">
    <source>
        <dbReference type="PROSITE" id="PS50048"/>
    </source>
</evidence>
<dbReference type="Pfam" id="PF00172">
    <property type="entry name" value="Zn_clus"/>
    <property type="match status" value="1"/>
</dbReference>